<dbReference type="Gene3D" id="3.30.450.20">
    <property type="entry name" value="PAS domain"/>
    <property type="match status" value="1"/>
</dbReference>
<keyword evidence="1" id="KW-0472">Membrane</keyword>
<dbReference type="PROSITE" id="PS50883">
    <property type="entry name" value="EAL"/>
    <property type="match status" value="1"/>
</dbReference>
<sequence>MSRFRSVKLHTKTALLFSLGLMAVIFSCLFVTRYFFLFSINELEDMEIHRASNQAQAVIKSLVNRQEKNSFDWAYWDETYSLLNDENPDYIERNLTEESLDALTIDLMAFLRPNYNLVASLGRSEDAHIDVQSILATPSLSAFLHTMSKRLDSQKSSDAGLVKIGDQVWIISMTPVRDSSGESETVGWMLWGQQLTRTFPSLYQDLLMAQSQLLTDPNAMSGVHEAFGVDDNPHSIFRSNQELVHYASIRDMTGSEVAILKTWEPRLYYQKGEHVFYYLIISMLVVTSFISMVVFWLFRDKVGKRFISFEQNIQDLLGGMPQHSDNKQDEFERITQLVESLAQSSNQAQDQLKATLQKFEALYHGQSVGMILLSDRVIADVNPATLELLGYQREELIGKTLDAICGTSNAECAVDQFFVMLANGQNKFDTFMQRSDLSEIACSVEATLLQDSDTSSVMLAVQDISEQKQQAELIQTLTQYDPISGLLNRPTLIESVRSLFRNQSDGHEFSIMYFNATRLKEIDEVYGHELYDACVRHIADSLKRYFSREEVGRISESEFVVCCTGPIGRVERMGNHILAAYRAKISLADMELDLGLKGALLPSSIDFENFENIAHCGYYTVMNRNPSVANQLTVVTPEQFERTQEAQILNRDIVAALKNREIIAHYQPIVKAASGQLVGFEALARWKHPQFGMVSPAVFVPLAEQRKLIVELGEQILDQACEFLQTFQQAQAHNKQMVSIHVNISSPHFYHSSLVDTLRKVIDQYQLAAGQLVLELTESILMGVEEETLQRMDAIKALGVQLALDDFGTGYSSFSSLCNFPLDIVKLDKSYIDGLDTNEKAKSLIRNIISMSQELGLTTVAEGVENASQLRKLNVWNVDEIQGYYFYKPMDAALALETFQRG</sequence>
<evidence type="ECO:0000313" key="4">
    <source>
        <dbReference type="EMBL" id="AMF94636.1"/>
    </source>
</evidence>
<keyword evidence="6" id="KW-1185">Reference proteome</keyword>
<dbReference type="NCBIfam" id="TIGR00229">
    <property type="entry name" value="sensory_box"/>
    <property type="match status" value="1"/>
</dbReference>
<dbReference type="GeneID" id="29386171"/>
<dbReference type="SUPFAM" id="SSF55073">
    <property type="entry name" value="Nucleotide cyclase"/>
    <property type="match status" value="1"/>
</dbReference>
<dbReference type="Gene3D" id="3.20.20.450">
    <property type="entry name" value="EAL domain"/>
    <property type="match status" value="1"/>
</dbReference>
<reference evidence="5 7" key="3">
    <citation type="submission" date="2018-06" db="EMBL/GenBank/DDBJ databases">
        <authorList>
            <consortium name="Pathogen Informatics"/>
            <person name="Doyle S."/>
        </authorList>
    </citation>
    <scope>NUCLEOTIDE SEQUENCE [LARGE SCALE GENOMIC DNA]</scope>
    <source>
        <strain evidence="5 7">NCTC11327</strain>
    </source>
</reference>
<dbReference type="Proteomes" id="UP000057088">
    <property type="component" value="Chromosome 2"/>
</dbReference>
<dbReference type="SMART" id="SM00052">
    <property type="entry name" value="EAL"/>
    <property type="match status" value="1"/>
</dbReference>
<dbReference type="InterPro" id="IPR029787">
    <property type="entry name" value="Nucleotide_cyclase"/>
</dbReference>
<dbReference type="EMBL" id="CP014035">
    <property type="protein sequence ID" value="AMF94636.1"/>
    <property type="molecule type" value="Genomic_DNA"/>
</dbReference>
<dbReference type="Gene3D" id="3.30.70.270">
    <property type="match status" value="1"/>
</dbReference>
<dbReference type="Pfam" id="PF05228">
    <property type="entry name" value="CHASE4"/>
    <property type="match status" value="1"/>
</dbReference>
<dbReference type="InterPro" id="IPR001633">
    <property type="entry name" value="EAL_dom"/>
</dbReference>
<proteinExistence type="predicted"/>
<keyword evidence="1" id="KW-1133">Transmembrane helix</keyword>
<dbReference type="RefSeq" id="WP_061056590.1">
    <property type="nucleotide sequence ID" value="NZ_CABLBX010000002.1"/>
</dbReference>
<dbReference type="CDD" id="cd01948">
    <property type="entry name" value="EAL"/>
    <property type="match status" value="1"/>
</dbReference>
<dbReference type="PROSITE" id="PS50112">
    <property type="entry name" value="PAS"/>
    <property type="match status" value="1"/>
</dbReference>
<protein>
    <submittedName>
        <fullName evidence="5">Diguanylate cyclase</fullName>
        <ecNumber evidence="5">3.1.4.52</ecNumber>
    </submittedName>
    <submittedName>
        <fullName evidence="4">Sensor domain-containing phosphodiesterase</fullName>
    </submittedName>
</protein>
<dbReference type="SMART" id="SM00091">
    <property type="entry name" value="PAS"/>
    <property type="match status" value="1"/>
</dbReference>
<reference evidence="4" key="2">
    <citation type="submission" date="2018-01" db="EMBL/GenBank/DDBJ databases">
        <title>FDA dAtabase for Regulatory Grade micrObial Sequences (FDA-ARGOS): Supporting development and validation of Infectious Disease Dx tests.</title>
        <authorList>
            <person name="Hoffmann M."/>
            <person name="Allard M."/>
            <person name="Evans P."/>
            <person name="Brown E."/>
            <person name="Tallon L."/>
            <person name="Sadzewicz L."/>
            <person name="Sengamalay N."/>
            <person name="Ott S."/>
            <person name="Godinez A."/>
            <person name="Nagaraj S."/>
            <person name="Vyas G."/>
            <person name="Aluvathingal J."/>
            <person name="Nadendla S."/>
            <person name="Geyer C."/>
            <person name="Sichtig H."/>
        </authorList>
    </citation>
    <scope>NUCLEOTIDE SEQUENCE</scope>
    <source>
        <strain evidence="4">ATCC 33809</strain>
    </source>
</reference>
<feature type="domain" description="PAS" evidence="2">
    <location>
        <begin position="378"/>
        <end position="401"/>
    </location>
</feature>
<dbReference type="InterPro" id="IPR043128">
    <property type="entry name" value="Rev_trsase/Diguanyl_cyclase"/>
</dbReference>
<dbReference type="SMART" id="SM00267">
    <property type="entry name" value="GGDEF"/>
    <property type="match status" value="1"/>
</dbReference>
<dbReference type="KEGG" id="vfl:AL536_14350"/>
<dbReference type="InterPro" id="IPR035919">
    <property type="entry name" value="EAL_sf"/>
</dbReference>
<accession>A0AAX2LNM1</accession>
<keyword evidence="1" id="KW-0812">Transmembrane</keyword>
<evidence type="ECO:0000313" key="6">
    <source>
        <dbReference type="Proteomes" id="UP000057088"/>
    </source>
</evidence>
<dbReference type="EC" id="3.1.4.52" evidence="5"/>
<dbReference type="Pfam" id="PF00990">
    <property type="entry name" value="GGDEF"/>
    <property type="match status" value="1"/>
</dbReference>
<dbReference type="Pfam" id="PF13426">
    <property type="entry name" value="PAS_9"/>
    <property type="match status" value="1"/>
</dbReference>
<dbReference type="Pfam" id="PF00563">
    <property type="entry name" value="EAL"/>
    <property type="match status" value="1"/>
</dbReference>
<reference evidence="6" key="1">
    <citation type="submission" date="2015-12" db="EMBL/GenBank/DDBJ databases">
        <title>FDA dAtabase for Regulatory Grade micrObial Sequences (FDA-ARGOS): Supporting development and validation of Infectious Disease Dx tests.</title>
        <authorList>
            <person name="Hoffmann M."/>
            <person name="Allard M."/>
            <person name="Evans P."/>
            <person name="Brown E."/>
            <person name="Tallon L.J."/>
            <person name="Sadzewicz L."/>
            <person name="Sengamalay N."/>
            <person name="Ott S."/>
            <person name="Godinez A."/>
            <person name="Nagaraj S."/>
            <person name="Vyas G."/>
            <person name="Aluvathingal J."/>
            <person name="Nadendla S."/>
            <person name="Geyer C."/>
            <person name="Sichtig H."/>
        </authorList>
    </citation>
    <scope>NUCLEOTIDE SEQUENCE [LARGE SCALE GENOMIC DNA]</scope>
    <source>
        <strain evidence="6">ATCC 33809</strain>
    </source>
</reference>
<dbReference type="InterPro" id="IPR052155">
    <property type="entry name" value="Biofilm_reg_signaling"/>
</dbReference>
<feature type="domain" description="EAL" evidence="3">
    <location>
        <begin position="646"/>
        <end position="902"/>
    </location>
</feature>
<evidence type="ECO:0000259" key="2">
    <source>
        <dbReference type="PROSITE" id="PS50112"/>
    </source>
</evidence>
<dbReference type="InterPro" id="IPR000014">
    <property type="entry name" value="PAS"/>
</dbReference>
<name>A0AAX2LNM1_VIBFL</name>
<dbReference type="SUPFAM" id="SSF141868">
    <property type="entry name" value="EAL domain-like"/>
    <property type="match status" value="1"/>
</dbReference>
<evidence type="ECO:0000256" key="1">
    <source>
        <dbReference type="SAM" id="Phobius"/>
    </source>
</evidence>
<keyword evidence="5" id="KW-0378">Hydrolase</keyword>
<evidence type="ECO:0000313" key="7">
    <source>
        <dbReference type="Proteomes" id="UP000254626"/>
    </source>
</evidence>
<dbReference type="CDD" id="cd00130">
    <property type="entry name" value="PAS"/>
    <property type="match status" value="1"/>
</dbReference>
<dbReference type="GO" id="GO:0071111">
    <property type="term" value="F:cyclic-guanylate-specific phosphodiesterase activity"/>
    <property type="evidence" value="ECO:0007669"/>
    <property type="project" value="UniProtKB-EC"/>
</dbReference>
<dbReference type="AlphaFoldDB" id="A0AAX2LNM1"/>
<dbReference type="InterPro" id="IPR007892">
    <property type="entry name" value="CHASE4"/>
</dbReference>
<evidence type="ECO:0000259" key="3">
    <source>
        <dbReference type="PROSITE" id="PS50883"/>
    </source>
</evidence>
<dbReference type="PROSITE" id="PS51257">
    <property type="entry name" value="PROKAR_LIPOPROTEIN"/>
    <property type="match status" value="1"/>
</dbReference>
<dbReference type="PANTHER" id="PTHR44757">
    <property type="entry name" value="DIGUANYLATE CYCLASE DGCP"/>
    <property type="match status" value="1"/>
</dbReference>
<dbReference type="SUPFAM" id="SSF55785">
    <property type="entry name" value="PYP-like sensor domain (PAS domain)"/>
    <property type="match status" value="1"/>
</dbReference>
<gene>
    <name evidence="5" type="primary">gmr_3</name>
    <name evidence="4" type="ORF">AL536_14350</name>
    <name evidence="5" type="ORF">NCTC11327_01617</name>
</gene>
<dbReference type="InterPro" id="IPR035965">
    <property type="entry name" value="PAS-like_dom_sf"/>
</dbReference>
<dbReference type="InterPro" id="IPR000160">
    <property type="entry name" value="GGDEF_dom"/>
</dbReference>
<dbReference type="PANTHER" id="PTHR44757:SF2">
    <property type="entry name" value="BIOFILM ARCHITECTURE MAINTENANCE PROTEIN MBAA"/>
    <property type="match status" value="1"/>
</dbReference>
<dbReference type="EMBL" id="UHIP01000001">
    <property type="protein sequence ID" value="SUP24982.1"/>
    <property type="molecule type" value="Genomic_DNA"/>
</dbReference>
<organism evidence="5 7">
    <name type="scientific">Vibrio fluvialis</name>
    <dbReference type="NCBI Taxonomy" id="676"/>
    <lineage>
        <taxon>Bacteria</taxon>
        <taxon>Pseudomonadati</taxon>
        <taxon>Pseudomonadota</taxon>
        <taxon>Gammaproteobacteria</taxon>
        <taxon>Vibrionales</taxon>
        <taxon>Vibrionaceae</taxon>
        <taxon>Vibrio</taxon>
    </lineage>
</organism>
<feature type="transmembrane region" description="Helical" evidence="1">
    <location>
        <begin position="275"/>
        <end position="298"/>
    </location>
</feature>
<dbReference type="Proteomes" id="UP000254626">
    <property type="component" value="Unassembled WGS sequence"/>
</dbReference>
<evidence type="ECO:0000313" key="5">
    <source>
        <dbReference type="EMBL" id="SUP24982.1"/>
    </source>
</evidence>
<feature type="transmembrane region" description="Helical" evidence="1">
    <location>
        <begin position="15"/>
        <end position="36"/>
    </location>
</feature>